<accession>A0A5C4JXJ1</accession>
<evidence type="ECO:0000256" key="1">
    <source>
        <dbReference type="ARBA" id="ARBA00001974"/>
    </source>
</evidence>
<comment type="caution">
    <text evidence="7">The sequence shown here is derived from an EMBL/GenBank/DDBJ whole genome shotgun (WGS) entry which is preliminary data.</text>
</comment>
<dbReference type="GO" id="GO:0005737">
    <property type="term" value="C:cytoplasm"/>
    <property type="evidence" value="ECO:0007669"/>
    <property type="project" value="TreeGrafter"/>
</dbReference>
<gene>
    <name evidence="7" type="ORF">FF124_02715</name>
</gene>
<dbReference type="SUPFAM" id="SSF51905">
    <property type="entry name" value="FAD/NAD(P)-binding domain"/>
    <property type="match status" value="2"/>
</dbReference>
<keyword evidence="8" id="KW-1185">Reference proteome</keyword>
<reference evidence="7 8" key="1">
    <citation type="submission" date="2019-05" db="EMBL/GenBank/DDBJ databases">
        <authorList>
            <person name="Lee S.D."/>
        </authorList>
    </citation>
    <scope>NUCLEOTIDE SEQUENCE [LARGE SCALE GENOMIC DNA]</scope>
    <source>
        <strain evidence="7 8">GH2-6</strain>
    </source>
</reference>
<evidence type="ECO:0000259" key="5">
    <source>
        <dbReference type="Pfam" id="PF07992"/>
    </source>
</evidence>
<dbReference type="EMBL" id="VCLB01000001">
    <property type="protein sequence ID" value="TNB49891.1"/>
    <property type="molecule type" value="Genomic_DNA"/>
</dbReference>
<dbReference type="AlphaFoldDB" id="A0A5C4JXJ1"/>
<dbReference type="Gene3D" id="3.50.50.60">
    <property type="entry name" value="FAD/NAD(P)-binding domain"/>
    <property type="match status" value="2"/>
</dbReference>
<dbReference type="Pfam" id="PF14759">
    <property type="entry name" value="Reductase_C"/>
    <property type="match status" value="1"/>
</dbReference>
<dbReference type="InterPro" id="IPR016156">
    <property type="entry name" value="FAD/NAD-linked_Rdtase_dimer_sf"/>
</dbReference>
<feature type="domain" description="FAD/NAD(P)-binding" evidence="5">
    <location>
        <begin position="4"/>
        <end position="298"/>
    </location>
</feature>
<evidence type="ECO:0000256" key="3">
    <source>
        <dbReference type="ARBA" id="ARBA00022827"/>
    </source>
</evidence>
<dbReference type="RefSeq" id="WP_138746930.1">
    <property type="nucleotide sequence ID" value="NZ_VCLB01000001.1"/>
</dbReference>
<dbReference type="Proteomes" id="UP000307874">
    <property type="component" value="Unassembled WGS sequence"/>
</dbReference>
<evidence type="ECO:0000256" key="4">
    <source>
        <dbReference type="ARBA" id="ARBA00023002"/>
    </source>
</evidence>
<keyword evidence="4" id="KW-0560">Oxidoreductase</keyword>
<evidence type="ECO:0000256" key="2">
    <source>
        <dbReference type="ARBA" id="ARBA00022630"/>
    </source>
</evidence>
<evidence type="ECO:0000313" key="8">
    <source>
        <dbReference type="Proteomes" id="UP000307874"/>
    </source>
</evidence>
<name>A0A5C4JXJ1_9HYPH</name>
<dbReference type="SUPFAM" id="SSF55424">
    <property type="entry name" value="FAD/NAD-linked reductases, dimerisation (C-terminal) domain"/>
    <property type="match status" value="1"/>
</dbReference>
<dbReference type="InterPro" id="IPR023753">
    <property type="entry name" value="FAD/NAD-binding_dom"/>
</dbReference>
<dbReference type="InterPro" id="IPR050446">
    <property type="entry name" value="FAD-oxidoreductase/Apoptosis"/>
</dbReference>
<organism evidence="7 8">
    <name type="scientific">Martelella lutilitoris</name>
    <dbReference type="NCBI Taxonomy" id="2583532"/>
    <lineage>
        <taxon>Bacteria</taxon>
        <taxon>Pseudomonadati</taxon>
        <taxon>Pseudomonadota</taxon>
        <taxon>Alphaproteobacteria</taxon>
        <taxon>Hyphomicrobiales</taxon>
        <taxon>Aurantimonadaceae</taxon>
        <taxon>Martelella</taxon>
    </lineage>
</organism>
<dbReference type="PANTHER" id="PTHR43557:SF2">
    <property type="entry name" value="RIESKE DOMAIN-CONTAINING PROTEIN-RELATED"/>
    <property type="match status" value="1"/>
</dbReference>
<dbReference type="GO" id="GO:0016651">
    <property type="term" value="F:oxidoreductase activity, acting on NAD(P)H"/>
    <property type="evidence" value="ECO:0007669"/>
    <property type="project" value="TreeGrafter"/>
</dbReference>
<dbReference type="Gene3D" id="3.30.390.30">
    <property type="match status" value="1"/>
</dbReference>
<proteinExistence type="predicted"/>
<keyword evidence="2" id="KW-0285">Flavoprotein</keyword>
<protein>
    <submittedName>
        <fullName evidence="7">Pyridine nucleotide-disulfide oxidoreductase</fullName>
    </submittedName>
</protein>
<dbReference type="PRINTS" id="PR00368">
    <property type="entry name" value="FADPNR"/>
</dbReference>
<evidence type="ECO:0000313" key="7">
    <source>
        <dbReference type="EMBL" id="TNB49891.1"/>
    </source>
</evidence>
<dbReference type="Pfam" id="PF07992">
    <property type="entry name" value="Pyr_redox_2"/>
    <property type="match status" value="1"/>
</dbReference>
<dbReference type="PRINTS" id="PR00411">
    <property type="entry name" value="PNDRDTASEI"/>
</dbReference>
<reference evidence="7 8" key="2">
    <citation type="submission" date="2019-06" db="EMBL/GenBank/DDBJ databases">
        <title>Martelella lutilitoris sp. nov., isolated from a tidal mudflat.</title>
        <authorList>
            <person name="Kim Y.-J."/>
        </authorList>
    </citation>
    <scope>NUCLEOTIDE SEQUENCE [LARGE SCALE GENOMIC DNA]</scope>
    <source>
        <strain evidence="7 8">GH2-6</strain>
    </source>
</reference>
<dbReference type="InterPro" id="IPR028202">
    <property type="entry name" value="Reductase_C"/>
</dbReference>
<keyword evidence="3" id="KW-0274">FAD</keyword>
<sequence>MSGIVVVGAGQAGLALVAKLRAEGYSGALTLLGEEAWPPYQRPPLSKKFLLGELARERLYLRSRDFYAEHDIDLRLGARVEAIDRSAKNISFGGSVLAYEKLVLTTGAVPRRLPTAIGGDLGNVFTLRGIDDVDAMAPLFVPGARLLVVGGGYIGLEAAAIAARSGLEVTLIESAPRILGRVAAEETADYFRALHRENGVDLREGTGLRRLLGDTIVEAAELADGAMVHVDLVIVGIGVQPATALAEKAGLRVENGIATDPFGRTTDLSIFAAGDCASFPYAGGRLRLESVQNAIEHAECVAKNLMGAEMPYRPVPWFWSDQYEVKLQIAGLNTGHDRVVVREGDREGSVSHWYFAGRRFIAIDAMNDPRAYMTGRRLLGAGASPDPDNLAEADLKTLTAA</sequence>
<feature type="domain" description="Reductase C-terminal" evidence="6">
    <location>
        <begin position="317"/>
        <end position="397"/>
    </location>
</feature>
<comment type="cofactor">
    <cofactor evidence="1">
        <name>FAD</name>
        <dbReference type="ChEBI" id="CHEBI:57692"/>
    </cofactor>
</comment>
<dbReference type="InterPro" id="IPR036188">
    <property type="entry name" value="FAD/NAD-bd_sf"/>
</dbReference>
<dbReference type="OrthoDB" id="7809559at2"/>
<evidence type="ECO:0000259" key="6">
    <source>
        <dbReference type="Pfam" id="PF14759"/>
    </source>
</evidence>
<dbReference type="PANTHER" id="PTHR43557">
    <property type="entry name" value="APOPTOSIS-INDUCING FACTOR 1"/>
    <property type="match status" value="1"/>
</dbReference>